<name>A0AAD9S119_PHOAM</name>
<dbReference type="Proteomes" id="UP001265746">
    <property type="component" value="Unassembled WGS sequence"/>
</dbReference>
<dbReference type="EMBL" id="JAUJFL010000011">
    <property type="protein sequence ID" value="KAK2596309.1"/>
    <property type="molecule type" value="Genomic_DNA"/>
</dbReference>
<evidence type="ECO:0000256" key="1">
    <source>
        <dbReference type="SAM" id="MobiDB-lite"/>
    </source>
</evidence>
<feature type="region of interest" description="Disordered" evidence="1">
    <location>
        <begin position="1"/>
        <end position="48"/>
    </location>
</feature>
<feature type="compositionally biased region" description="Polar residues" evidence="1">
    <location>
        <begin position="18"/>
        <end position="27"/>
    </location>
</feature>
<sequence>MTKSSVAGGTPADPSLTAVGQESSTGGESCAASEVTRSRTSATPSATTGTVATVSWVVSGHAACVTTVRIVTASALLAVATTDHVMSARPTAGAEKIHLSLFSTVRISQVET</sequence>
<feature type="compositionally biased region" description="Low complexity" evidence="1">
    <location>
        <begin position="38"/>
        <end position="48"/>
    </location>
</feature>
<evidence type="ECO:0000313" key="2">
    <source>
        <dbReference type="EMBL" id="KAK2596309.1"/>
    </source>
</evidence>
<evidence type="ECO:0000313" key="3">
    <source>
        <dbReference type="Proteomes" id="UP001265746"/>
    </source>
</evidence>
<proteinExistence type="predicted"/>
<accession>A0AAD9S119</accession>
<gene>
    <name evidence="2" type="ORF">N8I77_013205</name>
</gene>
<keyword evidence="3" id="KW-1185">Reference proteome</keyword>
<reference evidence="2" key="1">
    <citation type="submission" date="2023-06" db="EMBL/GenBank/DDBJ databases">
        <authorList>
            <person name="Noh H."/>
        </authorList>
    </citation>
    <scope>NUCLEOTIDE SEQUENCE</scope>
    <source>
        <strain evidence="2">DUCC20226</strain>
    </source>
</reference>
<comment type="caution">
    <text evidence="2">The sequence shown here is derived from an EMBL/GenBank/DDBJ whole genome shotgun (WGS) entry which is preliminary data.</text>
</comment>
<dbReference type="AlphaFoldDB" id="A0AAD9S119"/>
<protein>
    <submittedName>
        <fullName evidence="2">Uncharacterized protein</fullName>
    </submittedName>
</protein>
<organism evidence="2 3">
    <name type="scientific">Phomopsis amygdali</name>
    <name type="common">Fusicoccum amygdali</name>
    <dbReference type="NCBI Taxonomy" id="1214568"/>
    <lineage>
        <taxon>Eukaryota</taxon>
        <taxon>Fungi</taxon>
        <taxon>Dikarya</taxon>
        <taxon>Ascomycota</taxon>
        <taxon>Pezizomycotina</taxon>
        <taxon>Sordariomycetes</taxon>
        <taxon>Sordariomycetidae</taxon>
        <taxon>Diaporthales</taxon>
        <taxon>Diaporthaceae</taxon>
        <taxon>Diaporthe</taxon>
    </lineage>
</organism>